<dbReference type="SUPFAM" id="SSF46785">
    <property type="entry name" value="Winged helix' DNA-binding domain"/>
    <property type="match status" value="1"/>
</dbReference>
<evidence type="ECO:0000256" key="2">
    <source>
        <dbReference type="ARBA" id="ARBA00023015"/>
    </source>
</evidence>
<dbReference type="InterPro" id="IPR005119">
    <property type="entry name" value="LysR_subst-bd"/>
</dbReference>
<evidence type="ECO:0000256" key="1">
    <source>
        <dbReference type="ARBA" id="ARBA00009437"/>
    </source>
</evidence>
<dbReference type="Gene3D" id="3.40.190.10">
    <property type="entry name" value="Periplasmic binding protein-like II"/>
    <property type="match status" value="2"/>
</dbReference>
<dbReference type="Pfam" id="PF03466">
    <property type="entry name" value="LysR_substrate"/>
    <property type="match status" value="1"/>
</dbReference>
<dbReference type="Gene3D" id="1.10.10.10">
    <property type="entry name" value="Winged helix-like DNA-binding domain superfamily/Winged helix DNA-binding domain"/>
    <property type="match status" value="1"/>
</dbReference>
<dbReference type="PANTHER" id="PTHR30346:SF29">
    <property type="entry name" value="LYSR SUBSTRATE-BINDING"/>
    <property type="match status" value="1"/>
</dbReference>
<dbReference type="PANTHER" id="PTHR30346">
    <property type="entry name" value="TRANSCRIPTIONAL DUAL REGULATOR HCAR-RELATED"/>
    <property type="match status" value="1"/>
</dbReference>
<dbReference type="EMBL" id="CP098502">
    <property type="protein sequence ID" value="UTI66813.1"/>
    <property type="molecule type" value="Genomic_DNA"/>
</dbReference>
<evidence type="ECO:0000313" key="7">
    <source>
        <dbReference type="Proteomes" id="UP001056035"/>
    </source>
</evidence>
<dbReference type="InterPro" id="IPR036388">
    <property type="entry name" value="WH-like_DNA-bd_sf"/>
</dbReference>
<keyword evidence="2" id="KW-0805">Transcription regulation</keyword>
<keyword evidence="4" id="KW-0804">Transcription</keyword>
<organism evidence="6 7">
    <name type="scientific">Paraconexibacter antarcticus</name>
    <dbReference type="NCBI Taxonomy" id="2949664"/>
    <lineage>
        <taxon>Bacteria</taxon>
        <taxon>Bacillati</taxon>
        <taxon>Actinomycetota</taxon>
        <taxon>Thermoleophilia</taxon>
        <taxon>Solirubrobacterales</taxon>
        <taxon>Paraconexibacteraceae</taxon>
        <taxon>Paraconexibacter</taxon>
    </lineage>
</organism>
<evidence type="ECO:0000256" key="3">
    <source>
        <dbReference type="ARBA" id="ARBA00023125"/>
    </source>
</evidence>
<sequence length="318" mass="33922">MLDVRRMRVLREVAQRGSFSAAAEALAYTQSAVSQQIAALEREAGVKLVERSARGVYLTEAGAILVGHADAILARLADAEAELEALAGLRGGRLRLAAFPSAGASVMPRAIAVFRERHPAVDLSLQPAEPEDGVALLRAGEVDLALTIASTFDESSCMYGPGIEEQHLLDDPMYVILPETHALAHRRSLRLADLAEEQWMLGSTGTCPDATIFLRSCQAAGFEPRIAFASNDYPSIQGFVAAGMGLAFVPDLALINLRDDVVVRSLGARPPVRRIMAATLKGSYCSPAREAMLEVLAEVLAEVAAEFGAARRELSLAS</sequence>
<name>A0ABY5DXQ8_9ACTN</name>
<dbReference type="InterPro" id="IPR000847">
    <property type="entry name" value="LysR_HTH_N"/>
</dbReference>
<proteinExistence type="inferred from homology"/>
<dbReference type="Pfam" id="PF00126">
    <property type="entry name" value="HTH_1"/>
    <property type="match status" value="1"/>
</dbReference>
<feature type="domain" description="HTH lysR-type" evidence="5">
    <location>
        <begin position="2"/>
        <end position="59"/>
    </location>
</feature>
<evidence type="ECO:0000313" key="6">
    <source>
        <dbReference type="EMBL" id="UTI66813.1"/>
    </source>
</evidence>
<dbReference type="CDD" id="cd08423">
    <property type="entry name" value="PBP2_LTTR_like_6"/>
    <property type="match status" value="1"/>
</dbReference>
<accession>A0ABY5DXQ8</accession>
<gene>
    <name evidence="6" type="ORF">NBH00_11535</name>
</gene>
<evidence type="ECO:0000259" key="5">
    <source>
        <dbReference type="PROSITE" id="PS50931"/>
    </source>
</evidence>
<dbReference type="PROSITE" id="PS50931">
    <property type="entry name" value="HTH_LYSR"/>
    <property type="match status" value="1"/>
</dbReference>
<dbReference type="PRINTS" id="PR00039">
    <property type="entry name" value="HTHLYSR"/>
</dbReference>
<protein>
    <submittedName>
        <fullName evidence="6">LysR substrate-binding domain-containing protein</fullName>
    </submittedName>
</protein>
<keyword evidence="3" id="KW-0238">DNA-binding</keyword>
<dbReference type="RefSeq" id="WP_254573468.1">
    <property type="nucleotide sequence ID" value="NZ_CP098502.1"/>
</dbReference>
<reference evidence="6 7" key="1">
    <citation type="submission" date="2022-06" db="EMBL/GenBank/DDBJ databases">
        <title>Paraconexibacter antarcticus.</title>
        <authorList>
            <person name="Kim C.S."/>
        </authorList>
    </citation>
    <scope>NUCLEOTIDE SEQUENCE [LARGE SCALE GENOMIC DNA]</scope>
    <source>
        <strain evidence="6 7">02-257</strain>
    </source>
</reference>
<dbReference type="InterPro" id="IPR036390">
    <property type="entry name" value="WH_DNA-bd_sf"/>
</dbReference>
<dbReference type="SUPFAM" id="SSF53850">
    <property type="entry name" value="Periplasmic binding protein-like II"/>
    <property type="match status" value="1"/>
</dbReference>
<comment type="similarity">
    <text evidence="1">Belongs to the LysR transcriptional regulatory family.</text>
</comment>
<dbReference type="Proteomes" id="UP001056035">
    <property type="component" value="Chromosome"/>
</dbReference>
<keyword evidence="7" id="KW-1185">Reference proteome</keyword>
<evidence type="ECO:0000256" key="4">
    <source>
        <dbReference type="ARBA" id="ARBA00023163"/>
    </source>
</evidence>